<dbReference type="PANTHER" id="PTHR10465:SF0">
    <property type="entry name" value="SARCALUMENIN"/>
    <property type="match status" value="1"/>
</dbReference>
<accession>Q111S6</accession>
<evidence type="ECO:0000259" key="6">
    <source>
        <dbReference type="Pfam" id="PF00350"/>
    </source>
</evidence>
<dbReference type="HOGENOM" id="CLU_022169_0_0_3"/>
<keyword evidence="3" id="KW-0378">Hydrolase</keyword>
<evidence type="ECO:0000256" key="3">
    <source>
        <dbReference type="ARBA" id="ARBA00022801"/>
    </source>
</evidence>
<dbReference type="Pfam" id="PF00350">
    <property type="entry name" value="Dynamin_N"/>
    <property type="match status" value="1"/>
</dbReference>
<dbReference type="GO" id="GO:0003924">
    <property type="term" value="F:GTPase activity"/>
    <property type="evidence" value="ECO:0007669"/>
    <property type="project" value="InterPro"/>
</dbReference>
<dbReference type="InterPro" id="IPR045063">
    <property type="entry name" value="Dynamin_N"/>
</dbReference>
<organism evidence="7">
    <name type="scientific">Trichodesmium erythraeum (strain IMS101)</name>
    <dbReference type="NCBI Taxonomy" id="203124"/>
    <lineage>
        <taxon>Bacteria</taxon>
        <taxon>Bacillati</taxon>
        <taxon>Cyanobacteriota</taxon>
        <taxon>Cyanophyceae</taxon>
        <taxon>Oscillatoriophycideae</taxon>
        <taxon>Oscillatoriales</taxon>
        <taxon>Microcoleaceae</taxon>
        <taxon>Trichodesmium</taxon>
    </lineage>
</organism>
<dbReference type="AlphaFoldDB" id="Q111S6"/>
<feature type="domain" description="Dynamin N-terminal" evidence="6">
    <location>
        <begin position="44"/>
        <end position="203"/>
    </location>
</feature>
<evidence type="ECO:0000256" key="5">
    <source>
        <dbReference type="ARBA" id="ARBA00023136"/>
    </source>
</evidence>
<dbReference type="InterPro" id="IPR027094">
    <property type="entry name" value="Mitofusin_fam"/>
</dbReference>
<evidence type="ECO:0000256" key="4">
    <source>
        <dbReference type="ARBA" id="ARBA00023134"/>
    </source>
</evidence>
<evidence type="ECO:0000313" key="7">
    <source>
        <dbReference type="EMBL" id="ABG51748.1"/>
    </source>
</evidence>
<dbReference type="CDD" id="cd09912">
    <property type="entry name" value="DLP_2"/>
    <property type="match status" value="1"/>
</dbReference>
<dbReference type="RefSeq" id="WP_011612110.1">
    <property type="nucleotide sequence ID" value="NC_008312.1"/>
</dbReference>
<keyword evidence="4" id="KW-0342">GTP-binding</keyword>
<evidence type="ECO:0000256" key="2">
    <source>
        <dbReference type="ARBA" id="ARBA00022741"/>
    </source>
</evidence>
<sequence length="551" mass="63631">MKSSITISKSLQAACQFIDAQENQQLIKDVELACQQLVNPNFGIAVVAPFNFGKSTLINALLGKEIMPTKMIRTTGTLISVKYGKTLTIVITFTSGKVIRSNDGKVLKKFTVLNRQGKPREDVVSVEVFYPHKLLKNGVELFDLPGTNDREEQDILIRNQLLRVDLVIQILNARQPFTQGEKETLNKWLLNRGIKTIIFVLNRMNELESKNDQDEVYNDVYSTINTFESDLPKGVKKLYRVDALPALKAQQERNILKMITSGIISFESTLLTIISLQKERINQTRLFRVISIASQVKSVLQKEANNLLKEIRDAEYVRNVAIEKGRQREEYLREEFKRRVRVYGNWLSLDMLLGSYQEKVALALETGSFNNWQDSQFKSTILNYTESIEKWANQSCDEFQKGRPNRIKISFPSYPHVSLPQLQETDFGQWFGDVFNGGENQRRLDKEYERKKWLAYKSAAYNYLHKFRTATLAFLNEYEKTVELLIVFTVPPESFTVIQKRSCLKVLNNLLNAIYSIESLKITTNIQRLNLGKDFIFFILFCKNCFLMLIV</sequence>
<proteinExistence type="predicted"/>
<dbReference type="PANTHER" id="PTHR10465">
    <property type="entry name" value="TRANSMEMBRANE GTPASE FZO1"/>
    <property type="match status" value="1"/>
</dbReference>
<keyword evidence="2" id="KW-0547">Nucleotide-binding</keyword>
<dbReference type="GO" id="GO:0005525">
    <property type="term" value="F:GTP binding"/>
    <property type="evidence" value="ECO:0007669"/>
    <property type="project" value="UniProtKB-KW"/>
</dbReference>
<dbReference type="EMBL" id="CP000393">
    <property type="protein sequence ID" value="ABG51748.1"/>
    <property type="molecule type" value="Genomic_DNA"/>
</dbReference>
<comment type="subcellular location">
    <subcellularLocation>
        <location evidence="1">Membrane</location>
    </subcellularLocation>
</comment>
<dbReference type="eggNOG" id="COG0699">
    <property type="taxonomic scope" value="Bacteria"/>
</dbReference>
<gene>
    <name evidence="7" type="ordered locus">Tery_2547</name>
</gene>
<dbReference type="SUPFAM" id="SSF52540">
    <property type="entry name" value="P-loop containing nucleoside triphosphate hydrolases"/>
    <property type="match status" value="1"/>
</dbReference>
<evidence type="ECO:0000256" key="1">
    <source>
        <dbReference type="ARBA" id="ARBA00004370"/>
    </source>
</evidence>
<dbReference type="STRING" id="203124.Tery_2547"/>
<name>Q111S6_TRIEI</name>
<dbReference type="KEGG" id="ter:Tery_2547"/>
<dbReference type="GO" id="GO:0016020">
    <property type="term" value="C:membrane"/>
    <property type="evidence" value="ECO:0007669"/>
    <property type="project" value="UniProtKB-SubCell"/>
</dbReference>
<dbReference type="Gene3D" id="3.40.50.300">
    <property type="entry name" value="P-loop containing nucleotide triphosphate hydrolases"/>
    <property type="match status" value="1"/>
</dbReference>
<protein>
    <submittedName>
        <fullName evidence="7">Dynamin</fullName>
    </submittedName>
</protein>
<keyword evidence="5" id="KW-0472">Membrane</keyword>
<dbReference type="OrthoDB" id="5477114at2"/>
<reference evidence="7" key="1">
    <citation type="submission" date="2006-06" db="EMBL/GenBank/DDBJ databases">
        <title>Complete sequence of Trichodesmium erythraeum IMS101.</title>
        <authorList>
            <consortium name="US DOE Joint Genome Institute"/>
            <person name="Copeland A."/>
            <person name="Lucas S."/>
            <person name="Lapidus A."/>
            <person name="Barry K."/>
            <person name="Detter J.C."/>
            <person name="Glavina del Rio T."/>
            <person name="Hammon N."/>
            <person name="Israni S."/>
            <person name="Dalin E."/>
            <person name="Tice H."/>
            <person name="Pitluck S."/>
            <person name="Kiss H."/>
            <person name="Munk A.C."/>
            <person name="Brettin T."/>
            <person name="Bruce D."/>
            <person name="Han C."/>
            <person name="Tapia R."/>
            <person name="Gilna P."/>
            <person name="Schmutz J."/>
            <person name="Larimer F."/>
            <person name="Land M."/>
            <person name="Hauser L."/>
            <person name="Kyrpides N."/>
            <person name="Kim E."/>
            <person name="Richardson P."/>
        </authorList>
    </citation>
    <scope>NUCLEOTIDE SEQUENCE [LARGE SCALE GENOMIC DNA]</scope>
    <source>
        <strain evidence="7">IMS101</strain>
    </source>
</reference>
<dbReference type="InterPro" id="IPR027417">
    <property type="entry name" value="P-loop_NTPase"/>
</dbReference>